<reference evidence="15" key="1">
    <citation type="submission" date="2025-08" db="UniProtKB">
        <authorList>
            <consortium name="RefSeq"/>
        </authorList>
    </citation>
    <scope>IDENTIFICATION</scope>
    <source>
        <tissue evidence="15">Blood</tissue>
    </source>
</reference>
<dbReference type="InterPro" id="IPR000798">
    <property type="entry name" value="Ez/rad/moesin-like"/>
</dbReference>
<feature type="compositionally biased region" description="Basic and acidic residues" evidence="12">
    <location>
        <begin position="627"/>
        <end position="666"/>
    </location>
</feature>
<evidence type="ECO:0000259" key="13">
    <source>
        <dbReference type="PROSITE" id="PS50057"/>
    </source>
</evidence>
<dbReference type="Pfam" id="PF00373">
    <property type="entry name" value="FERM_M"/>
    <property type="match status" value="1"/>
</dbReference>
<feature type="compositionally biased region" description="Basic and acidic residues" evidence="12">
    <location>
        <begin position="160"/>
        <end position="189"/>
    </location>
</feature>
<dbReference type="InterPro" id="IPR018979">
    <property type="entry name" value="FERM_N"/>
</dbReference>
<dbReference type="Gene3D" id="3.10.20.90">
    <property type="entry name" value="Phosphatidylinositol 3-kinase Catalytic Subunit, Chain A, domain 1"/>
    <property type="match status" value="1"/>
</dbReference>
<evidence type="ECO:0000256" key="4">
    <source>
        <dbReference type="ARBA" id="ARBA00022553"/>
    </source>
</evidence>
<feature type="compositionally biased region" description="Basic and acidic residues" evidence="12">
    <location>
        <begin position="10"/>
        <end position="31"/>
    </location>
</feature>
<dbReference type="AlphaFoldDB" id="A0A6J2DKH0"/>
<dbReference type="CDD" id="cd17202">
    <property type="entry name" value="FERM_F1_EPB41L2"/>
    <property type="match status" value="1"/>
</dbReference>
<feature type="region of interest" description="Disordered" evidence="12">
    <location>
        <begin position="1"/>
        <end position="189"/>
    </location>
</feature>
<evidence type="ECO:0000256" key="11">
    <source>
        <dbReference type="ARBA" id="ARBA00078357"/>
    </source>
</evidence>
<feature type="compositionally biased region" description="Low complexity" evidence="12">
    <location>
        <begin position="689"/>
        <end position="699"/>
    </location>
</feature>
<keyword evidence="4" id="KW-0597">Phosphoprotein</keyword>
<dbReference type="CDD" id="cd14473">
    <property type="entry name" value="FERM_B-lobe"/>
    <property type="match status" value="1"/>
</dbReference>
<dbReference type="InterPro" id="IPR014352">
    <property type="entry name" value="FERM/acyl-CoA-bd_prot_sf"/>
</dbReference>
<dbReference type="Proteomes" id="UP000515165">
    <property type="component" value="Chromosome 7"/>
</dbReference>
<dbReference type="GO" id="GO:0005198">
    <property type="term" value="F:structural molecule activity"/>
    <property type="evidence" value="ECO:0007669"/>
    <property type="project" value="InterPro"/>
</dbReference>
<dbReference type="Pfam" id="PF09379">
    <property type="entry name" value="FERM_N"/>
    <property type="match status" value="1"/>
</dbReference>
<dbReference type="InterPro" id="IPR035963">
    <property type="entry name" value="FERM_2"/>
</dbReference>
<evidence type="ECO:0000256" key="10">
    <source>
        <dbReference type="ARBA" id="ARBA00054563"/>
    </source>
</evidence>
<dbReference type="Pfam" id="PF09380">
    <property type="entry name" value="FERM_C"/>
    <property type="match status" value="1"/>
</dbReference>
<evidence type="ECO:0000256" key="5">
    <source>
        <dbReference type="ARBA" id="ARBA00023203"/>
    </source>
</evidence>
<evidence type="ECO:0000256" key="2">
    <source>
        <dbReference type="ARBA" id="ARBA00004544"/>
    </source>
</evidence>
<dbReference type="Gene3D" id="2.30.29.30">
    <property type="entry name" value="Pleckstrin-homology domain (PH domain)/Phosphotyrosine-binding domain (PTB)"/>
    <property type="match status" value="1"/>
</dbReference>
<dbReference type="InterPro" id="IPR000299">
    <property type="entry name" value="FERM_domain"/>
</dbReference>
<dbReference type="PIRSF" id="PIRSF002304">
    <property type="entry name" value="Membrane_skeletal_4_1"/>
    <property type="match status" value="1"/>
</dbReference>
<dbReference type="PANTHER" id="PTHR23280">
    <property type="entry name" value="4.1 G PROTEIN"/>
    <property type="match status" value="1"/>
</dbReference>
<dbReference type="SMART" id="SM00295">
    <property type="entry name" value="B41"/>
    <property type="match status" value="1"/>
</dbReference>
<feature type="domain" description="FERM" evidence="13">
    <location>
        <begin position="209"/>
        <end position="490"/>
    </location>
</feature>
<dbReference type="GO" id="GO:0005938">
    <property type="term" value="C:cell cortex"/>
    <property type="evidence" value="ECO:0007669"/>
    <property type="project" value="UniProtKB-SubCell"/>
</dbReference>
<dbReference type="Gene3D" id="1.20.80.10">
    <property type="match status" value="1"/>
</dbReference>
<dbReference type="SUPFAM" id="SSF47031">
    <property type="entry name" value="Second domain of FERM"/>
    <property type="match status" value="1"/>
</dbReference>
<evidence type="ECO:0000256" key="6">
    <source>
        <dbReference type="ARBA" id="ARBA00023212"/>
    </source>
</evidence>
<dbReference type="CDD" id="cd13184">
    <property type="entry name" value="FERM_C_4_1_family"/>
    <property type="match status" value="1"/>
</dbReference>
<organism evidence="14 15">
    <name type="scientific">Zalophus californianus</name>
    <name type="common">California sealion</name>
    <dbReference type="NCBI Taxonomy" id="9704"/>
    <lineage>
        <taxon>Eukaryota</taxon>
        <taxon>Metazoa</taxon>
        <taxon>Chordata</taxon>
        <taxon>Craniata</taxon>
        <taxon>Vertebrata</taxon>
        <taxon>Euteleostomi</taxon>
        <taxon>Mammalia</taxon>
        <taxon>Eutheria</taxon>
        <taxon>Laurasiatheria</taxon>
        <taxon>Carnivora</taxon>
        <taxon>Caniformia</taxon>
        <taxon>Pinnipedia</taxon>
        <taxon>Otariidae</taxon>
        <taxon>Zalophus</taxon>
    </lineage>
</organism>
<dbReference type="InterPro" id="IPR029071">
    <property type="entry name" value="Ubiquitin-like_domsf"/>
</dbReference>
<dbReference type="PROSITE" id="PS00661">
    <property type="entry name" value="FERM_2"/>
    <property type="match status" value="1"/>
</dbReference>
<comment type="subcellular location">
    <subcellularLocation>
        <location evidence="2">Cytoplasm</location>
        <location evidence="2">Cell cortex</location>
    </subcellularLocation>
    <subcellularLocation>
        <location evidence="1">Cytoplasm</location>
        <location evidence="1">Cytoskeleton</location>
    </subcellularLocation>
</comment>
<dbReference type="Pfam" id="PF08736">
    <property type="entry name" value="FA"/>
    <property type="match status" value="1"/>
</dbReference>
<dbReference type="FunFam" id="2.30.29.30:FF:000001">
    <property type="entry name" value="Erythrocyte membrane protein band 4.1"/>
    <property type="match status" value="1"/>
</dbReference>
<dbReference type="PRINTS" id="PR00661">
    <property type="entry name" value="ERMFAMILY"/>
</dbReference>
<evidence type="ECO:0000313" key="14">
    <source>
        <dbReference type="Proteomes" id="UP000515165"/>
    </source>
</evidence>
<gene>
    <name evidence="15" type="primary">EPB41L2</name>
</gene>
<sequence length="958" mass="106947">MTTEVGSASEVRKESEPLGADATKEKPKEVAENQQNQSSDPEEEKGSQSSPTAESQSSPRRQKREKDPSESRGISRFIPPWLKKQKSYTLVAAKDGGDKKEPSQAVVEEILDQEQSLPEGERQAKGDAEETAQRKEPEMKVDVKEEKPSVIRPEAQPTERVSKEREEKAKEMKEDTSEEAAKRETKEVQTNELKAEKAFQKASKKTKTVQCKVMLLDGTEYSCDLEKRAKGQVLFDKVCEHLNLLEKDYFGLLFQESPEQKNWLDPAKEIKRQLRNLPWLFTFNVKFYPPDPSQLTEDLTRYFLCLQLRQDIASGRLPCSFVTHALLGSYTLQAELGDYDPEEHGNSDLSDFQFAPTQTKELEEKVAELHKTHRGLSPAQADSQFLENAKRLSMYGVDLHHAKDSEGVDIKLGVCANGLLIYKDRLRINRFAWPKILKISYKRSNFYIKVRPAELEQFESTIGFKLPNHRAAKRLWKVCVEHHTFYRLVSPEQPPKAKFLTLGSKFRYSGRTQAQTRQASTLIDRPAPHFERTSSKRVSRSLDGAPVGVVDQSLMKDFPGPAGEVSAYGPGVVSPAMVQDGDGRRELRSPTKAPHVQFIEGKRKGDHLFKDILSVKEKHQMAATRTVEGKVQETDKSSHETLNVVEEKKQAEVGKDERVITEEMNGKELSPGSGPGEMRKVEPLTQKDSTSLSSESSHGSESEEEDGGEYRPHHPVTAGAIREEREEDEEVEEEAGRAAQVVEREEAVPEASPVRQAGASVSAVETVIRENVVAPQIPAEKSVNEGAIKQDMSEETEDEQHTVNGEVSHVDIDVLPQIICCSEPPVVKTEMVTISDASQRTEISTKEVPIVQTETKTITYESPQIDGGAGGDSGTLLTAQTITSESVSTTTTTHITKTVKGGISETRIEKRIVITGDADIDHDQALAQAIREAREQHPDMSVTRVVVHKETELEEGED</sequence>
<keyword evidence="6" id="KW-0206">Cytoskeleton</keyword>
<evidence type="ECO:0000256" key="12">
    <source>
        <dbReference type="SAM" id="MobiDB-lite"/>
    </source>
</evidence>
<dbReference type="SUPFAM" id="SSF50729">
    <property type="entry name" value="PH domain-like"/>
    <property type="match status" value="1"/>
</dbReference>
<keyword evidence="3" id="KW-0963">Cytoplasm</keyword>
<comment type="function">
    <text evidence="10">Protein 4.1 is a major structural element of the erythrocyte membrane skeleton. It plays a key role in regulating membrane physical properties of mechanical stability and deformability by stabilizing spectrin-actin interaction. Recruits DLG1 to membranes. Required for dynein-dynactin complex and NUMA1 recruitment at the mitotic cell cortex during anaphase.</text>
</comment>
<evidence type="ECO:0000256" key="1">
    <source>
        <dbReference type="ARBA" id="ARBA00004245"/>
    </source>
</evidence>
<evidence type="ECO:0000313" key="15">
    <source>
        <dbReference type="RefSeq" id="XP_027456960.1"/>
    </source>
</evidence>
<feature type="region of interest" description="Disordered" evidence="12">
    <location>
        <begin position="623"/>
        <end position="754"/>
    </location>
</feature>
<feature type="compositionally biased region" description="Basic and acidic residues" evidence="12">
    <location>
        <begin position="119"/>
        <end position="149"/>
    </location>
</feature>
<evidence type="ECO:0000256" key="3">
    <source>
        <dbReference type="ARBA" id="ARBA00022490"/>
    </source>
</evidence>
<protein>
    <recommendedName>
        <fullName evidence="7">Protein 4.1</fullName>
    </recommendedName>
    <alternativeName>
        <fullName evidence="11">4.1R</fullName>
    </alternativeName>
    <alternativeName>
        <fullName evidence="8">Band 4.1</fullName>
    </alternativeName>
    <alternativeName>
        <fullName evidence="9">Erythrocyte membrane protein band 4.1</fullName>
    </alternativeName>
</protein>
<dbReference type="InterPro" id="IPR014847">
    <property type="entry name" value="FA"/>
</dbReference>
<dbReference type="PROSITE" id="PS00660">
    <property type="entry name" value="FERM_1"/>
    <property type="match status" value="1"/>
</dbReference>
<dbReference type="GO" id="GO:0003779">
    <property type="term" value="F:actin binding"/>
    <property type="evidence" value="ECO:0007669"/>
    <property type="project" value="UniProtKB-KW"/>
</dbReference>
<accession>A0A6J2DKH0</accession>
<keyword evidence="5" id="KW-0009">Actin-binding</keyword>
<dbReference type="InterPro" id="IPR018980">
    <property type="entry name" value="FERM_PH-like_C"/>
</dbReference>
<feature type="compositionally biased region" description="Low complexity" evidence="12">
    <location>
        <begin position="47"/>
        <end position="59"/>
    </location>
</feature>
<dbReference type="Pfam" id="PF05902">
    <property type="entry name" value="4_1_CTD"/>
    <property type="match status" value="1"/>
</dbReference>
<dbReference type="CTD" id="2037"/>
<dbReference type="GO" id="GO:0005886">
    <property type="term" value="C:plasma membrane"/>
    <property type="evidence" value="ECO:0007669"/>
    <property type="project" value="TreeGrafter"/>
</dbReference>
<dbReference type="SMART" id="SM01196">
    <property type="entry name" value="FERM_C"/>
    <property type="match status" value="1"/>
</dbReference>
<name>A0A6J2DKH0_ZALCA</name>
<dbReference type="PROSITE" id="PS50057">
    <property type="entry name" value="FERM_3"/>
    <property type="match status" value="1"/>
</dbReference>
<evidence type="ECO:0000256" key="9">
    <source>
        <dbReference type="ARBA" id="ARBA00032586"/>
    </source>
</evidence>
<dbReference type="InterPro" id="IPR019748">
    <property type="entry name" value="FERM_central"/>
</dbReference>
<dbReference type="InterPro" id="IPR019747">
    <property type="entry name" value="FERM_CS"/>
</dbReference>
<dbReference type="SMART" id="SM01195">
    <property type="entry name" value="FA"/>
    <property type="match status" value="1"/>
</dbReference>
<dbReference type="GO" id="GO:0005856">
    <property type="term" value="C:cytoskeleton"/>
    <property type="evidence" value="ECO:0007669"/>
    <property type="project" value="UniProtKB-SubCell"/>
</dbReference>
<dbReference type="FunFam" id="1.20.80.10:FF:000001">
    <property type="entry name" value="Erythrocyte membrane protein band 4.1"/>
    <property type="match status" value="1"/>
</dbReference>
<dbReference type="InterPro" id="IPR008379">
    <property type="entry name" value="Band_4.1_C"/>
</dbReference>
<keyword evidence="14" id="KW-1185">Reference proteome</keyword>
<dbReference type="InterPro" id="IPR011993">
    <property type="entry name" value="PH-like_dom_sf"/>
</dbReference>
<dbReference type="FunFam" id="3.10.20.90:FF:000002">
    <property type="entry name" value="Erythrocyte protein band 4.1-like 3"/>
    <property type="match status" value="1"/>
</dbReference>
<dbReference type="RefSeq" id="XP_027456960.1">
    <property type="nucleotide sequence ID" value="XM_027601159.2"/>
</dbReference>
<dbReference type="PRINTS" id="PR00935">
    <property type="entry name" value="BAND41"/>
</dbReference>
<dbReference type="GeneID" id="113926374"/>
<proteinExistence type="predicted"/>
<dbReference type="PANTHER" id="PTHR23280:SF17">
    <property type="entry name" value="BAND 4.1-LIKE PROTEIN 2"/>
    <property type="match status" value="1"/>
</dbReference>
<evidence type="ECO:0000256" key="7">
    <source>
        <dbReference type="ARBA" id="ARBA00023658"/>
    </source>
</evidence>
<evidence type="ECO:0000256" key="8">
    <source>
        <dbReference type="ARBA" id="ARBA00030419"/>
    </source>
</evidence>
<dbReference type="SUPFAM" id="SSF54236">
    <property type="entry name" value="Ubiquitin-like"/>
    <property type="match status" value="1"/>
</dbReference>
<dbReference type="InterPro" id="IPR019749">
    <property type="entry name" value="Band_41_domain"/>
</dbReference>
<dbReference type="GO" id="GO:0031032">
    <property type="term" value="P:actomyosin structure organization"/>
    <property type="evidence" value="ECO:0007669"/>
    <property type="project" value="TreeGrafter"/>
</dbReference>